<name>A0A024FTP3_9STRA</name>
<organism evidence="3 4">
    <name type="scientific">Albugo candida</name>
    <dbReference type="NCBI Taxonomy" id="65357"/>
    <lineage>
        <taxon>Eukaryota</taxon>
        <taxon>Sar</taxon>
        <taxon>Stramenopiles</taxon>
        <taxon>Oomycota</taxon>
        <taxon>Peronosporomycetes</taxon>
        <taxon>Albuginales</taxon>
        <taxon>Albuginaceae</taxon>
        <taxon>Albugo</taxon>
    </lineage>
</organism>
<dbReference type="PANTHER" id="PTHR15885">
    <property type="entry name" value="COILED-COIL DOMAIN-CONTAINING PROTEIN 174"/>
    <property type="match status" value="1"/>
</dbReference>
<dbReference type="GO" id="GO:0005634">
    <property type="term" value="C:nucleus"/>
    <property type="evidence" value="ECO:0007669"/>
    <property type="project" value="TreeGrafter"/>
</dbReference>
<dbReference type="OrthoDB" id="333551at2759"/>
<feature type="compositionally biased region" description="Basic and acidic residues" evidence="2">
    <location>
        <begin position="77"/>
        <end position="90"/>
    </location>
</feature>
<protein>
    <submittedName>
        <fullName evidence="3">Uncharacterized protein</fullName>
    </submittedName>
</protein>
<proteinExistence type="predicted"/>
<dbReference type="InterPro" id="IPR025066">
    <property type="entry name" value="CCDC174-like"/>
</dbReference>
<comment type="caution">
    <text evidence="3">The sequence shown here is derived from an EMBL/GenBank/DDBJ whole genome shotgun (WGS) entry which is preliminary data.</text>
</comment>
<gene>
    <name evidence="3" type="ORF">BN9_102310</name>
</gene>
<evidence type="ECO:0000256" key="1">
    <source>
        <dbReference type="ARBA" id="ARBA00023054"/>
    </source>
</evidence>
<feature type="region of interest" description="Disordered" evidence="2">
    <location>
        <begin position="68"/>
        <end position="90"/>
    </location>
</feature>
<dbReference type="InParanoid" id="A0A024FTP3"/>
<evidence type="ECO:0000256" key="2">
    <source>
        <dbReference type="SAM" id="MobiDB-lite"/>
    </source>
</evidence>
<accession>A0A024FTP3</accession>
<dbReference type="Proteomes" id="UP000053237">
    <property type="component" value="Unassembled WGS sequence"/>
</dbReference>
<reference evidence="3 4" key="1">
    <citation type="submission" date="2012-05" db="EMBL/GenBank/DDBJ databases">
        <title>Recombination and specialization in a pathogen metapopulation.</title>
        <authorList>
            <person name="Gardiner A."/>
            <person name="Kemen E."/>
            <person name="Schultz-Larsen T."/>
            <person name="MacLean D."/>
            <person name="Van Oosterhout C."/>
            <person name="Jones J.D.G."/>
        </authorList>
    </citation>
    <scope>NUCLEOTIDE SEQUENCE [LARGE SCALE GENOMIC DNA]</scope>
    <source>
        <strain evidence="3 4">Ac Nc2</strain>
    </source>
</reference>
<keyword evidence="1" id="KW-0175">Coiled coil</keyword>
<evidence type="ECO:0000313" key="3">
    <source>
        <dbReference type="EMBL" id="CCI10488.1"/>
    </source>
</evidence>
<sequence length="311" mass="36067">MSLGFLTESALVPSKAKAIQVDSKSIVDLKALVFRKEKERQERKQHFGTNSDTRKRFKTTNWKLRKEAQSHAKIRKGNHDTKGNRNIKDRQLRDEAIESEERMKDDVKVWEEKSRCILERKARLYDAMSRGHRATSEQDQVLLSECLVDFKSKSKTLNEDDMSGAMELDLNDEYVTILDEFGRSRKLKKESKEYLEYVEATKKSKNDMKASDVDHSSFVVSQWERRLRTDEKQHLEEIHQSVRKAHSNITDRKANKRKRLEKLYASGNDTLQTDNDPLHIKKDLISLPVASEESGIASKLADAFLEDLLAK</sequence>
<dbReference type="PANTHER" id="PTHR15885:SF1">
    <property type="entry name" value="COILED-COIL DOMAIN-CONTAINING PROTEIN 174"/>
    <property type="match status" value="1"/>
</dbReference>
<dbReference type="EMBL" id="CAIX01000265">
    <property type="protein sequence ID" value="CCI10488.1"/>
    <property type="molecule type" value="Genomic_DNA"/>
</dbReference>
<dbReference type="AlphaFoldDB" id="A0A024FTP3"/>
<evidence type="ECO:0000313" key="4">
    <source>
        <dbReference type="Proteomes" id="UP000053237"/>
    </source>
</evidence>
<keyword evidence="4" id="KW-1185">Reference proteome</keyword>